<feature type="domain" description="Microcystin LR degradation protein MlrC N-terminal" evidence="2">
    <location>
        <begin position="4"/>
        <end position="288"/>
    </location>
</feature>
<dbReference type="InterPro" id="IPR010799">
    <property type="entry name" value="MlrC_C"/>
</dbReference>
<dbReference type="EMBL" id="VXMH01000076">
    <property type="protein sequence ID" value="MYC96266.1"/>
    <property type="molecule type" value="Genomic_DNA"/>
</dbReference>
<organism evidence="3">
    <name type="scientific">Caldilineaceae bacterium SB0661_bin_32</name>
    <dbReference type="NCBI Taxonomy" id="2605255"/>
    <lineage>
        <taxon>Bacteria</taxon>
        <taxon>Bacillati</taxon>
        <taxon>Chloroflexota</taxon>
        <taxon>Caldilineae</taxon>
        <taxon>Caldilineales</taxon>
        <taxon>Caldilineaceae</taxon>
    </lineage>
</organism>
<evidence type="ECO:0000259" key="1">
    <source>
        <dbReference type="Pfam" id="PF07171"/>
    </source>
</evidence>
<dbReference type="InterPro" id="IPR015995">
    <property type="entry name" value="MlrC_N"/>
</dbReference>
<reference evidence="3" key="1">
    <citation type="submission" date="2019-09" db="EMBL/GenBank/DDBJ databases">
        <title>Characterisation of the sponge microbiome using genome-centric metagenomics.</title>
        <authorList>
            <person name="Engelberts J.P."/>
            <person name="Robbins S.J."/>
            <person name="De Goeij J.M."/>
            <person name="Aranda M."/>
            <person name="Bell S.C."/>
            <person name="Webster N.S."/>
        </authorList>
    </citation>
    <scope>NUCLEOTIDE SEQUENCE</scope>
    <source>
        <strain evidence="3">SB0661_bin_32</strain>
    </source>
</reference>
<comment type="caution">
    <text evidence="3">The sequence shown here is derived from an EMBL/GenBank/DDBJ whole genome shotgun (WGS) entry which is preliminary data.</text>
</comment>
<evidence type="ECO:0000259" key="2">
    <source>
        <dbReference type="Pfam" id="PF07364"/>
    </source>
</evidence>
<dbReference type="Pfam" id="PF07171">
    <property type="entry name" value="MlrC_C"/>
    <property type="match status" value="1"/>
</dbReference>
<name>A0A6B1D9J6_9CHLR</name>
<protein>
    <submittedName>
        <fullName evidence="3">M81 family metallopeptidase</fullName>
    </submittedName>
</protein>
<accession>A0A6B1D9J6</accession>
<proteinExistence type="predicted"/>
<gene>
    <name evidence="3" type="ORF">F4X14_14985</name>
</gene>
<feature type="domain" description="Microcystin LR degradation protein MlrC C-terminal" evidence="1">
    <location>
        <begin position="297"/>
        <end position="474"/>
    </location>
</feature>
<dbReference type="AlphaFoldDB" id="A0A6B1D9J6"/>
<dbReference type="Pfam" id="PF07364">
    <property type="entry name" value="DUF1485"/>
    <property type="match status" value="1"/>
</dbReference>
<evidence type="ECO:0000313" key="3">
    <source>
        <dbReference type="EMBL" id="MYC96266.1"/>
    </source>
</evidence>
<dbReference type="InterPro" id="IPR009197">
    <property type="entry name" value="MlrC"/>
</dbReference>
<dbReference type="PIRSF" id="PIRSF012702">
    <property type="entry name" value="UCP012702"/>
    <property type="match status" value="1"/>
</dbReference>
<sequence length="490" mass="53172">MKLFTTFLGTETNTFSPIPTGHANFAETFLVRGGDHGDEPSVYSRPLAIARERAQLRGWSVVESLATFAQPAGLTVRAVCESFRDEILDDLRAALPVDMVLLNLHGAMVADGYDDCEGDLIARVREIVGPDVPIGVELDPHCHLSQKMVNNATALITFKEYPHIDAAERAEELFDIIASAAEGKIRPAISVFDCRMIGIYHTTREPMRSYVDRIKGLEGRDGVLSISVAHGFPWGDVPDMGTKILVVTDGRPEYGERLAQELGRELFEMREALRPNFLSIDEGLNRALEIERSPVVMADTADNAGGGAPSDSTFVLKALLERGIGEAALACIWDPIAVSLAMEAGVGAQLDLRLGGKLGPMSGDPLDLSVKVTGVKPNATQSFGPEDGRATVRLGDTVAVHVKGIDIVLNSIREQVFSPECFSTVGIDPRQKHILVVKGSQHFYAAFAPLAAEVLYLATPGAINPDLTKFPFKHINRNIWPLVEDPFSQP</sequence>